<dbReference type="InterPro" id="IPR000674">
    <property type="entry name" value="Ald_Oxase/Xan_DH_a/b"/>
</dbReference>
<dbReference type="PANTHER" id="PTHR11908">
    <property type="entry name" value="XANTHINE DEHYDROGENASE"/>
    <property type="match status" value="1"/>
</dbReference>
<keyword evidence="3" id="KW-1185">Reference proteome</keyword>
<organism evidence="2 3">
    <name type="scientific">Roseicella frigidaeris</name>
    <dbReference type="NCBI Taxonomy" id="2230885"/>
    <lineage>
        <taxon>Bacteria</taxon>
        <taxon>Pseudomonadati</taxon>
        <taxon>Pseudomonadota</taxon>
        <taxon>Alphaproteobacteria</taxon>
        <taxon>Acetobacterales</taxon>
        <taxon>Roseomonadaceae</taxon>
        <taxon>Roseicella</taxon>
    </lineage>
</organism>
<evidence type="ECO:0000313" key="3">
    <source>
        <dbReference type="Proteomes" id="UP000249065"/>
    </source>
</evidence>
<dbReference type="Gene3D" id="3.90.1170.50">
    <property type="entry name" value="Aldehyde oxidase/xanthine dehydrogenase, a/b hammerhead"/>
    <property type="match status" value="1"/>
</dbReference>
<sequence>MNDMTNKWIGQRTIRPDGAEKVTGRAAYAADTTMPGMIWGKVLRSPHAHAVIRSIDTAKAEALPGVKAVVTRADIVDFPLDKPVMLGIQDMRWMSRNVMAREKALFHGHPVAAVAATSESIAAEALRLIEVEYEVLPHVIEIDDALRPDAPILHDFLRFEGKPSNIAGKLEHKLGNIEAGFAEADVVIERSFTTRPVHQGYIEPHACLVSVAADGKTTIWSSSQGQFMVRAMTALLTGLPQSDIRAIPAEIGGGFGGKTIIYLEPLATLLSKKSGRPVKMVMSREEVMRASGPTSGSKSTVKIGATRDGRLVAAQGTFWLQAGALPGSPIRGAAGCGFAPYTIPNVVATGFDVVSNRSKVAAYRAPGAPIGAYAVECVIDEVAEALGMDPLELRLKNAARQGTKAAHGPVYPRIGFMETIEAAQAHPHYNTPLGEAPAGRLRGRGVASGFWFNAGGESSAQVNITEDGNVVVTTGHPDIGGSRASIANITAELLGIDYKRVSVLIGDTATIGYSNLTGGSRVLFASAMVVTQSAEKVITSLKERAAKIWKIDPEAVAWENGEARPVSENAGRFPPLSLAELAARATETGGPIGAGVQLNTTGAEGGFATHLCDVEVDVDLGIVRVLRYTSFQDVGRAVHPSYVEGQMQGGAAQGIGWALNEEYIYDRQGRVENAGFLDYRMPVCSDLPMLDAVMIEVPNPKHPQGVRGVGEVPLVPPLAAVANAVHDALGKRFYALPMSPPRVLERLEG</sequence>
<dbReference type="Proteomes" id="UP000249065">
    <property type="component" value="Unassembled WGS sequence"/>
</dbReference>
<dbReference type="PANTHER" id="PTHR11908:SF157">
    <property type="entry name" value="XANTHINE DEHYDROGENASE SUBUNIT D-RELATED"/>
    <property type="match status" value="1"/>
</dbReference>
<reference evidence="3" key="1">
    <citation type="submission" date="2018-06" db="EMBL/GenBank/DDBJ databases">
        <authorList>
            <person name="Khan S.A."/>
        </authorList>
    </citation>
    <scope>NUCLEOTIDE SEQUENCE [LARGE SCALE GENOMIC DNA]</scope>
    <source>
        <strain evidence="3">DB-1506</strain>
    </source>
</reference>
<dbReference type="InterPro" id="IPR036856">
    <property type="entry name" value="Ald_Oxase/Xan_DH_a/b_sf"/>
</dbReference>
<proteinExistence type="predicted"/>
<dbReference type="SUPFAM" id="SSF56003">
    <property type="entry name" value="Molybdenum cofactor-binding domain"/>
    <property type="match status" value="1"/>
</dbReference>
<dbReference type="GO" id="GO:0016491">
    <property type="term" value="F:oxidoreductase activity"/>
    <property type="evidence" value="ECO:0007669"/>
    <property type="project" value="InterPro"/>
</dbReference>
<accession>A0A327MDK7</accession>
<dbReference type="Pfam" id="PF20256">
    <property type="entry name" value="MoCoBD_2"/>
    <property type="match status" value="1"/>
</dbReference>
<dbReference type="OrthoDB" id="7374166at2"/>
<comment type="caution">
    <text evidence="2">The sequence shown here is derived from an EMBL/GenBank/DDBJ whole genome shotgun (WGS) entry which is preliminary data.</text>
</comment>
<evidence type="ECO:0000259" key="1">
    <source>
        <dbReference type="SMART" id="SM01008"/>
    </source>
</evidence>
<dbReference type="SMART" id="SM01008">
    <property type="entry name" value="Ald_Xan_dh_C"/>
    <property type="match status" value="1"/>
</dbReference>
<feature type="domain" description="Aldehyde oxidase/xanthine dehydrogenase a/b hammerhead" evidence="1">
    <location>
        <begin position="23"/>
        <end position="137"/>
    </location>
</feature>
<dbReference type="GO" id="GO:0005506">
    <property type="term" value="F:iron ion binding"/>
    <property type="evidence" value="ECO:0007669"/>
    <property type="project" value="InterPro"/>
</dbReference>
<dbReference type="Pfam" id="PF02738">
    <property type="entry name" value="MoCoBD_1"/>
    <property type="match status" value="1"/>
</dbReference>
<dbReference type="InterPro" id="IPR008274">
    <property type="entry name" value="AldOxase/xan_DH_MoCoBD1"/>
</dbReference>
<evidence type="ECO:0000313" key="2">
    <source>
        <dbReference type="EMBL" id="RAI61070.1"/>
    </source>
</evidence>
<gene>
    <name evidence="2" type="ORF">DOO78_02800</name>
</gene>
<dbReference type="Gene3D" id="3.30.365.10">
    <property type="entry name" value="Aldehyde oxidase/xanthine dehydrogenase, molybdopterin binding domain"/>
    <property type="match status" value="4"/>
</dbReference>
<dbReference type="AlphaFoldDB" id="A0A327MDK7"/>
<dbReference type="InterPro" id="IPR046867">
    <property type="entry name" value="AldOxase/xan_DH_MoCoBD2"/>
</dbReference>
<dbReference type="SUPFAM" id="SSF54665">
    <property type="entry name" value="CO dehydrogenase molybdoprotein N-domain-like"/>
    <property type="match status" value="1"/>
</dbReference>
<dbReference type="Pfam" id="PF01315">
    <property type="entry name" value="Ald_Xan_dh_C"/>
    <property type="match status" value="1"/>
</dbReference>
<dbReference type="InterPro" id="IPR016208">
    <property type="entry name" value="Ald_Oxase/xanthine_DH-like"/>
</dbReference>
<dbReference type="RefSeq" id="WP_111468185.1">
    <property type="nucleotide sequence ID" value="NZ_QLIX01000001.1"/>
</dbReference>
<dbReference type="InterPro" id="IPR037165">
    <property type="entry name" value="AldOxase/xan_DH_Mopterin-bd_sf"/>
</dbReference>
<dbReference type="EMBL" id="QLIX01000001">
    <property type="protein sequence ID" value="RAI61070.1"/>
    <property type="molecule type" value="Genomic_DNA"/>
</dbReference>
<protein>
    <submittedName>
        <fullName evidence="2">Xanthine dehydrogenase family protein molybdopterin-binding subunit</fullName>
    </submittedName>
</protein>
<name>A0A327MDK7_9PROT</name>